<organism evidence="1 2">
    <name type="scientific">Penicillium salamii</name>
    <dbReference type="NCBI Taxonomy" id="1612424"/>
    <lineage>
        <taxon>Eukaryota</taxon>
        <taxon>Fungi</taxon>
        <taxon>Dikarya</taxon>
        <taxon>Ascomycota</taxon>
        <taxon>Pezizomycotina</taxon>
        <taxon>Eurotiomycetes</taxon>
        <taxon>Eurotiomycetidae</taxon>
        <taxon>Eurotiales</taxon>
        <taxon>Aspergillaceae</taxon>
        <taxon>Penicillium</taxon>
    </lineage>
</organism>
<dbReference type="Proteomes" id="UP001152646">
    <property type="component" value="Unassembled WGS sequence"/>
</dbReference>
<reference evidence="1" key="1">
    <citation type="submission" date="2021-07" db="EMBL/GenBank/DDBJ databases">
        <authorList>
            <person name="Branca A.L. A."/>
        </authorList>
    </citation>
    <scope>NUCLEOTIDE SEQUENCE</scope>
</reference>
<dbReference type="AlphaFoldDB" id="A0A9W4INE3"/>
<gene>
    <name evidence="1" type="ORF">PSALAMII_LOCUS2056</name>
</gene>
<evidence type="ECO:0000313" key="1">
    <source>
        <dbReference type="EMBL" id="CAG8307693.1"/>
    </source>
</evidence>
<proteinExistence type="predicted"/>
<accession>A0A9W4INE3</accession>
<evidence type="ECO:0000313" key="2">
    <source>
        <dbReference type="Proteomes" id="UP001152646"/>
    </source>
</evidence>
<name>A0A9W4INE3_9EURO</name>
<protein>
    <submittedName>
        <fullName evidence="1">Uncharacterized protein</fullName>
    </submittedName>
</protein>
<comment type="caution">
    <text evidence="1">The sequence shown here is derived from an EMBL/GenBank/DDBJ whole genome shotgun (WGS) entry which is preliminary data.</text>
</comment>
<sequence>MPEACAPSVDLRTIISHCTDWASATEFGCIVQHQMANNGLDLTLGSKSASLKLVGGLSPGSEVWICSTETPFGVRIDIHCSGQRMGFDHATSMASEICAMVDSLRSLDRYLYTIEGIPFPSEV</sequence>
<dbReference type="EMBL" id="CAJVPA010000077">
    <property type="protein sequence ID" value="CAG8307693.1"/>
    <property type="molecule type" value="Genomic_DNA"/>
</dbReference>